<protein>
    <submittedName>
        <fullName evidence="1">Uncharacterized protein</fullName>
    </submittedName>
</protein>
<dbReference type="AlphaFoldDB" id="A0A0F9T643"/>
<evidence type="ECO:0000313" key="1">
    <source>
        <dbReference type="EMBL" id="KKN44411.1"/>
    </source>
</evidence>
<sequence>MSINLETCFDCDAVFNESMAPECPVCKLREEFEETIKKLEAQVEKLLIGEERRRRARPIE</sequence>
<organism evidence="1">
    <name type="scientific">marine sediment metagenome</name>
    <dbReference type="NCBI Taxonomy" id="412755"/>
    <lineage>
        <taxon>unclassified sequences</taxon>
        <taxon>metagenomes</taxon>
        <taxon>ecological metagenomes</taxon>
    </lineage>
</organism>
<accession>A0A0F9T643</accession>
<reference evidence="1" key="1">
    <citation type="journal article" date="2015" name="Nature">
        <title>Complex archaea that bridge the gap between prokaryotes and eukaryotes.</title>
        <authorList>
            <person name="Spang A."/>
            <person name="Saw J.H."/>
            <person name="Jorgensen S.L."/>
            <person name="Zaremba-Niedzwiedzka K."/>
            <person name="Martijn J."/>
            <person name="Lind A.E."/>
            <person name="van Eijk R."/>
            <person name="Schleper C."/>
            <person name="Guy L."/>
            <person name="Ettema T.J."/>
        </authorList>
    </citation>
    <scope>NUCLEOTIDE SEQUENCE</scope>
</reference>
<name>A0A0F9T643_9ZZZZ</name>
<gene>
    <name evidence="1" type="ORF">LCGC14_0693240</name>
</gene>
<comment type="caution">
    <text evidence="1">The sequence shown here is derived from an EMBL/GenBank/DDBJ whole genome shotgun (WGS) entry which is preliminary data.</text>
</comment>
<dbReference type="EMBL" id="LAZR01001453">
    <property type="protein sequence ID" value="KKN44411.1"/>
    <property type="molecule type" value="Genomic_DNA"/>
</dbReference>
<proteinExistence type="predicted"/>